<proteinExistence type="predicted"/>
<reference evidence="1 2" key="1">
    <citation type="journal article" date="2018" name="Biotechnol. Adv.">
        <title>Improved genomic resources and new bioinformatic workflow for the carcinogenic parasite Clonorchis sinensis: Biotechnological implications.</title>
        <authorList>
            <person name="Wang D."/>
            <person name="Korhonen P.K."/>
            <person name="Gasser R.B."/>
            <person name="Young N.D."/>
        </authorList>
    </citation>
    <scope>NUCLEOTIDE SEQUENCE [LARGE SCALE GENOMIC DNA]</scope>
    <source>
        <strain evidence="1">Cs-k2</strain>
    </source>
</reference>
<accession>A0A3R7CM39</accession>
<dbReference type="AlphaFoldDB" id="A0A3R7CM39"/>
<sequence length="136" mass="15141">MSTPNVNAPHGKSPVDILWNRKIRLPLDVIRPTPHSPTGRNTNMGVQFNRHHGAVNNIFIPGQSVLAKDRRGGAEKWTQGRIVRPAGKVVYESLFDRIWLVFTLHVVVRKEPFEEVGRLACAACVQASAAKWVDIG</sequence>
<evidence type="ECO:0000313" key="1">
    <source>
        <dbReference type="EMBL" id="KAG5443498.1"/>
    </source>
</evidence>
<dbReference type="Proteomes" id="UP000286415">
    <property type="component" value="Unassembled WGS sequence"/>
</dbReference>
<keyword evidence="2" id="KW-1185">Reference proteome</keyword>
<dbReference type="EMBL" id="NIRI02000056">
    <property type="protein sequence ID" value="KAG5443498.1"/>
    <property type="molecule type" value="Genomic_DNA"/>
</dbReference>
<name>A0A3R7CM39_CLOSI</name>
<dbReference type="OrthoDB" id="10057092at2759"/>
<organism evidence="1 2">
    <name type="scientific">Clonorchis sinensis</name>
    <name type="common">Chinese liver fluke</name>
    <dbReference type="NCBI Taxonomy" id="79923"/>
    <lineage>
        <taxon>Eukaryota</taxon>
        <taxon>Metazoa</taxon>
        <taxon>Spiralia</taxon>
        <taxon>Lophotrochozoa</taxon>
        <taxon>Platyhelminthes</taxon>
        <taxon>Trematoda</taxon>
        <taxon>Digenea</taxon>
        <taxon>Opisthorchiida</taxon>
        <taxon>Opisthorchiata</taxon>
        <taxon>Opisthorchiidae</taxon>
        <taxon>Clonorchis</taxon>
    </lineage>
</organism>
<dbReference type="InParanoid" id="A0A3R7CM39"/>
<evidence type="ECO:0000313" key="2">
    <source>
        <dbReference type="Proteomes" id="UP000286415"/>
    </source>
</evidence>
<reference evidence="1 2" key="2">
    <citation type="journal article" date="2021" name="Genomics">
        <title>High-quality reference genome for Clonorchis sinensis.</title>
        <authorList>
            <person name="Young N.D."/>
            <person name="Stroehlein A.J."/>
            <person name="Kinkar L."/>
            <person name="Wang T."/>
            <person name="Sohn W.M."/>
            <person name="Chang B.C.H."/>
            <person name="Kaur P."/>
            <person name="Weisz D."/>
            <person name="Dudchenko O."/>
            <person name="Aiden E.L."/>
            <person name="Korhonen P.K."/>
            <person name="Gasser R.B."/>
        </authorList>
    </citation>
    <scope>NUCLEOTIDE SEQUENCE [LARGE SCALE GENOMIC DNA]</scope>
    <source>
        <strain evidence="1">Cs-k2</strain>
    </source>
</reference>
<comment type="caution">
    <text evidence="1">The sequence shown here is derived from an EMBL/GenBank/DDBJ whole genome shotgun (WGS) entry which is preliminary data.</text>
</comment>
<protein>
    <submittedName>
        <fullName evidence="1">Uncharacterized protein</fullName>
    </submittedName>
</protein>
<gene>
    <name evidence="1" type="ORF">CSKR_101058</name>
</gene>